<reference evidence="2 4" key="3">
    <citation type="journal article" date="2015" name="BMC Genomics">
        <title>The completed genome sequence of the pathogenic ascomycete fungus Fusarium graminearum.</title>
        <authorList>
            <person name="King R."/>
            <person name="Urban M."/>
            <person name="Hammond-Kosack M.C."/>
            <person name="Hassani-Pak K."/>
            <person name="Hammond-Kosack K.E."/>
        </authorList>
    </citation>
    <scope>NUCLEOTIDE SEQUENCE [LARGE SCALE GENOMIC DNA]</scope>
    <source>
        <strain evidence="4">ATCC MYA-4620 / CBS 123657 / FGSC 9075 / NRRL 31084 / PH-1</strain>
        <strain evidence="2">PH-1</strain>
    </source>
</reference>
<feature type="compositionally biased region" description="Acidic residues" evidence="1">
    <location>
        <begin position="87"/>
        <end position="106"/>
    </location>
</feature>
<dbReference type="AlphaFoldDB" id="I1RL33"/>
<dbReference type="EMBL" id="HG970333">
    <property type="protein sequence ID" value="CEF79652.1"/>
    <property type="molecule type" value="Genomic_DNA"/>
</dbReference>
<feature type="compositionally biased region" description="Polar residues" evidence="1">
    <location>
        <begin position="1"/>
        <end position="16"/>
    </location>
</feature>
<feature type="region of interest" description="Disordered" evidence="1">
    <location>
        <begin position="1"/>
        <end position="24"/>
    </location>
</feature>
<keyword evidence="4" id="KW-1185">Reference proteome</keyword>
<dbReference type="InterPro" id="IPR011333">
    <property type="entry name" value="SKP1/BTB/POZ_sf"/>
</dbReference>
<name>I1RL33_GIBZE</name>
<organism evidence="2 4">
    <name type="scientific">Gibberella zeae (strain ATCC MYA-4620 / CBS 123657 / FGSC 9075 / NRRL 31084 / PH-1)</name>
    <name type="common">Wheat head blight fungus</name>
    <name type="synonym">Fusarium graminearum</name>
    <dbReference type="NCBI Taxonomy" id="229533"/>
    <lineage>
        <taxon>Eukaryota</taxon>
        <taxon>Fungi</taxon>
        <taxon>Dikarya</taxon>
        <taxon>Ascomycota</taxon>
        <taxon>Pezizomycotina</taxon>
        <taxon>Sordariomycetes</taxon>
        <taxon>Hypocreomycetidae</taxon>
        <taxon>Hypocreales</taxon>
        <taxon>Nectriaceae</taxon>
        <taxon>Fusarium</taxon>
    </lineage>
</organism>
<dbReference type="STRING" id="229533.I1RL33"/>
<reference evidence="3 4" key="2">
    <citation type="journal article" date="2010" name="Nature">
        <title>Comparative genomics reveals mobile pathogenicity chromosomes in Fusarium.</title>
        <authorList>
            <person name="Ma L.J."/>
            <person name="van der Does H.C."/>
            <person name="Borkovich K.A."/>
            <person name="Coleman J.J."/>
            <person name="Daboussi M.J."/>
            <person name="Di Pietro A."/>
            <person name="Dufresne M."/>
            <person name="Freitag M."/>
            <person name="Grabherr M."/>
            <person name="Henrissat B."/>
            <person name="Houterman P.M."/>
            <person name="Kang S."/>
            <person name="Shim W.B."/>
            <person name="Woloshuk C."/>
            <person name="Xie X."/>
            <person name="Xu J.R."/>
            <person name="Antoniw J."/>
            <person name="Baker S.E."/>
            <person name="Bluhm B.H."/>
            <person name="Breakspear A."/>
            <person name="Brown D.W."/>
            <person name="Butchko R.A."/>
            <person name="Chapman S."/>
            <person name="Coulson R."/>
            <person name="Coutinho P.M."/>
            <person name="Danchin E.G."/>
            <person name="Diener A."/>
            <person name="Gale L.R."/>
            <person name="Gardiner D.M."/>
            <person name="Goff S."/>
            <person name="Hammond-Kosack K.E."/>
            <person name="Hilburn K."/>
            <person name="Hua-Van A."/>
            <person name="Jonkers W."/>
            <person name="Kazan K."/>
            <person name="Kodira C.D."/>
            <person name="Koehrsen M."/>
            <person name="Kumar L."/>
            <person name="Lee Y.H."/>
            <person name="Li L."/>
            <person name="Manners J.M."/>
            <person name="Miranda-Saavedra D."/>
            <person name="Mukherjee M."/>
            <person name="Park G."/>
            <person name="Park J."/>
            <person name="Park S.Y."/>
            <person name="Proctor R.H."/>
            <person name="Regev A."/>
            <person name="Ruiz-Roldan M.C."/>
            <person name="Sain D."/>
            <person name="Sakthikumar S."/>
            <person name="Sykes S."/>
            <person name="Schwartz D.C."/>
            <person name="Turgeon B.G."/>
            <person name="Wapinski I."/>
            <person name="Yoder O."/>
            <person name="Young S."/>
            <person name="Zeng Q."/>
            <person name="Zhou S."/>
            <person name="Galagan J."/>
            <person name="Cuomo C.A."/>
            <person name="Kistler H.C."/>
            <person name="Rep M."/>
        </authorList>
    </citation>
    <scope>GENOME REANNOTATION</scope>
    <source>
        <strain evidence="4">ATCC MYA-4620 / CBS 123657 / FGSC 9075 / NRRL 31084 / PH-1</strain>
        <strain evidence="3">PH-1 / ATCC MYA-4620 / FGSC 9075 / NRRL 31084</strain>
    </source>
</reference>
<feature type="region of interest" description="Disordered" evidence="1">
    <location>
        <begin position="76"/>
        <end position="106"/>
    </location>
</feature>
<dbReference type="VEuPathDB" id="FungiDB:FGRAMPH1_01G15705"/>
<dbReference type="OrthoDB" id="5326346at2759"/>
<evidence type="ECO:0000313" key="4">
    <source>
        <dbReference type="Proteomes" id="UP000070720"/>
    </source>
</evidence>
<protein>
    <submittedName>
        <fullName evidence="2">Chromosome 2, complete genome</fullName>
    </submittedName>
</protein>
<dbReference type="KEGG" id="fgr:FGSG_04613"/>
<gene>
    <name evidence="3" type="primary">FG04613.1</name>
    <name evidence="2" type="ORF">FGRAMPH1_01T15705</name>
</gene>
<sequence length="411" mass="46744">MSHFASVSTQQGQTPPSRKPSAYVFDSNGDTRIILSTYMAQTFKWKAGKIWIKQKKPTKAYHEKMKDCSKATLSDLIHTPYTPPESSDGDEANGNEADLGFDDPDLSPEATDLPVQGWDYGETCQLPLEKIDVRMLVSGKHLELASPIFKTMLTGPFTEGKADSSGVRWITASDWDPEAFKIVLTIMHGYHRDVPKSLRFNLLVMIAMIVNYYDCLESVEVYTNVWLEGFETALPTVYGRDCILYLFVSWVFSRPIMFQRMTRLALRHSQKLIEAEDFPLPADIIEEIDMARQSALAEIFSAIYELLDLLQEEEECSFECSSMLLGALTKELKRHGILYPRNAPPFNGFSIKGFKKMVKRLKKPIWKTGLNNRSHTCCVQDKLSVSLAKVESKLPAFNLQDFQSVKNHRRD</sequence>
<reference evidence="3 4" key="1">
    <citation type="journal article" date="2007" name="Science">
        <title>The Fusarium graminearum genome reveals a link between localized polymorphism and pathogen specialization.</title>
        <authorList>
            <person name="Cuomo C.A."/>
            <person name="Gueldener U."/>
            <person name="Xu J.-R."/>
            <person name="Trail F."/>
            <person name="Turgeon B.G."/>
            <person name="Di Pietro A."/>
            <person name="Walton J.D."/>
            <person name="Ma L.-J."/>
            <person name="Baker S.E."/>
            <person name="Rep M."/>
            <person name="Adam G."/>
            <person name="Antoniw J."/>
            <person name="Baldwin T."/>
            <person name="Calvo S.E."/>
            <person name="Chang Y.-L."/>
            <person name="DeCaprio D."/>
            <person name="Gale L.R."/>
            <person name="Gnerre S."/>
            <person name="Goswami R.S."/>
            <person name="Hammond-Kosack K."/>
            <person name="Harris L.J."/>
            <person name="Hilburn K."/>
            <person name="Kennell J.C."/>
            <person name="Kroken S."/>
            <person name="Magnuson J.K."/>
            <person name="Mannhaupt G."/>
            <person name="Mauceli E.W."/>
            <person name="Mewes H.-W."/>
            <person name="Mitterbauer R."/>
            <person name="Muehlbauer G."/>
            <person name="Muensterkoetter M."/>
            <person name="Nelson D."/>
            <person name="O'Donnell K."/>
            <person name="Ouellet T."/>
            <person name="Qi W."/>
            <person name="Quesneville H."/>
            <person name="Roncero M.I.G."/>
            <person name="Seong K.-Y."/>
            <person name="Tetko I.V."/>
            <person name="Urban M."/>
            <person name="Waalwijk C."/>
            <person name="Ward T.J."/>
            <person name="Yao J."/>
            <person name="Birren B.W."/>
            <person name="Kistler H.C."/>
        </authorList>
    </citation>
    <scope>NUCLEOTIDE SEQUENCE [LARGE SCALE GENOMIC DNA]</scope>
    <source>
        <strain evidence="4">ATCC MYA-4620 / CBS 123657 / FGSC 9075 / NRRL 31084 / PH-1</strain>
        <strain evidence="3">PH-1 / ATCC MYA-4620 / FGSC 9075 / NRRL 31084</strain>
    </source>
</reference>
<evidence type="ECO:0000313" key="3">
    <source>
        <dbReference type="EnsemblFungi" id="CEF79652"/>
    </source>
</evidence>
<proteinExistence type="predicted"/>
<evidence type="ECO:0000256" key="1">
    <source>
        <dbReference type="SAM" id="MobiDB-lite"/>
    </source>
</evidence>
<dbReference type="RefSeq" id="XP_011320964.1">
    <property type="nucleotide sequence ID" value="XM_011322662.1"/>
</dbReference>
<reference evidence="3" key="4">
    <citation type="submission" date="2017-01" db="UniProtKB">
        <authorList>
            <consortium name="EnsemblFungi"/>
        </authorList>
    </citation>
    <scope>IDENTIFICATION</scope>
    <source>
        <strain evidence="3">PH-1 / ATCC MYA-4620 / FGSC 9075 / NRRL 31084</strain>
    </source>
</reference>
<dbReference type="eggNOG" id="ENOG502S8FX">
    <property type="taxonomic scope" value="Eukaryota"/>
</dbReference>
<dbReference type="InParanoid" id="I1RL33"/>
<dbReference type="Proteomes" id="UP000070720">
    <property type="component" value="Chromosome 2"/>
</dbReference>
<accession>I1RL33</accession>
<dbReference type="Gene3D" id="3.30.710.10">
    <property type="entry name" value="Potassium Channel Kv1.1, Chain A"/>
    <property type="match status" value="1"/>
</dbReference>
<accession>A0A098DMH3</accession>
<evidence type="ECO:0000313" key="2">
    <source>
        <dbReference type="EMBL" id="CEF79652.1"/>
    </source>
</evidence>
<dbReference type="HOGENOM" id="CLU_031555_1_0_1"/>
<dbReference type="EnsemblFungi" id="CEF79652">
    <property type="protein sequence ID" value="CEF79652"/>
    <property type="gene ID" value="FGRRES_04613"/>
</dbReference>
<dbReference type="SUPFAM" id="SSF54695">
    <property type="entry name" value="POZ domain"/>
    <property type="match status" value="1"/>
</dbReference>